<dbReference type="Proteomes" id="UP000002534">
    <property type="component" value="Chromosome"/>
</dbReference>
<evidence type="ECO:0000313" key="9">
    <source>
        <dbReference type="EMBL" id="ABA88111.1"/>
    </source>
</evidence>
<dbReference type="PANTHER" id="PTHR30151">
    <property type="entry name" value="ALKANE SULFONATE ABC TRANSPORTER-RELATED, MEMBRANE SUBUNIT"/>
    <property type="match status" value="1"/>
</dbReference>
<dbReference type="PANTHER" id="PTHR30151:SF0">
    <property type="entry name" value="ABC TRANSPORTER PERMEASE PROTEIN MJ0413-RELATED"/>
    <property type="match status" value="1"/>
</dbReference>
<reference evidence="9 10" key="2">
    <citation type="journal article" date="2012" name="BMC Genomics">
        <title>The genome of Pelobacter carbinolicus reveals surprising metabolic capabilities and physiological features.</title>
        <authorList>
            <person name="Aklujkar M."/>
            <person name="Haveman S.A."/>
            <person name="Didonato R.Jr."/>
            <person name="Chertkov O."/>
            <person name="Han C.S."/>
            <person name="Land M.L."/>
            <person name="Brown P."/>
            <person name="Lovley D.R."/>
        </authorList>
    </citation>
    <scope>NUCLEOTIDE SEQUENCE [LARGE SCALE GENOMIC DNA]</scope>
    <source>
        <strain evidence="10">DSM 2380 / NBRC 103641 / GraBd1</strain>
    </source>
</reference>
<keyword evidence="2 7" id="KW-0813">Transport</keyword>
<dbReference type="SUPFAM" id="SSF161098">
    <property type="entry name" value="MetI-like"/>
    <property type="match status" value="1"/>
</dbReference>
<reference evidence="10" key="1">
    <citation type="submission" date="2005-10" db="EMBL/GenBank/DDBJ databases">
        <title>Complete sequence of Pelobacter carbinolicus DSM 2380.</title>
        <authorList>
            <person name="Copeland A."/>
            <person name="Lucas S."/>
            <person name="Lapidus A."/>
            <person name="Barry K."/>
            <person name="Detter J.C."/>
            <person name="Glavina T."/>
            <person name="Hammon N."/>
            <person name="Israni S."/>
            <person name="Pitluck S."/>
            <person name="Chertkov O."/>
            <person name="Schmutz J."/>
            <person name="Larimer F."/>
            <person name="Land M."/>
            <person name="Kyrpides N."/>
            <person name="Ivanova N."/>
            <person name="Richardson P."/>
        </authorList>
    </citation>
    <scope>NUCLEOTIDE SEQUENCE [LARGE SCALE GENOMIC DNA]</scope>
    <source>
        <strain evidence="10">DSM 2380 / NBRC 103641 / GraBd1</strain>
    </source>
</reference>
<dbReference type="PROSITE" id="PS50928">
    <property type="entry name" value="ABC_TM1"/>
    <property type="match status" value="1"/>
</dbReference>
<dbReference type="InterPro" id="IPR000515">
    <property type="entry name" value="MetI-like"/>
</dbReference>
<keyword evidence="3" id="KW-1003">Cell membrane</keyword>
<evidence type="ECO:0000256" key="4">
    <source>
        <dbReference type="ARBA" id="ARBA00022692"/>
    </source>
</evidence>
<name>Q3A696_SYNC1</name>
<keyword evidence="5 7" id="KW-1133">Transmembrane helix</keyword>
<evidence type="ECO:0000256" key="1">
    <source>
        <dbReference type="ARBA" id="ARBA00004651"/>
    </source>
</evidence>
<feature type="transmembrane region" description="Helical" evidence="7">
    <location>
        <begin position="87"/>
        <end position="107"/>
    </location>
</feature>
<dbReference type="KEGG" id="pca:Pcar_0856"/>
<protein>
    <submittedName>
        <fullName evidence="9">ABC transporter, membrane protein</fullName>
    </submittedName>
</protein>
<dbReference type="OrthoDB" id="9809660at2"/>
<accession>Q3A696</accession>
<comment type="similarity">
    <text evidence="7">Belongs to the binding-protein-dependent transport system permease family.</text>
</comment>
<dbReference type="GO" id="GO:0055085">
    <property type="term" value="P:transmembrane transport"/>
    <property type="evidence" value="ECO:0007669"/>
    <property type="project" value="InterPro"/>
</dbReference>
<feature type="domain" description="ABC transmembrane type-1" evidence="8">
    <location>
        <begin position="49"/>
        <end position="229"/>
    </location>
</feature>
<evidence type="ECO:0000256" key="5">
    <source>
        <dbReference type="ARBA" id="ARBA00022989"/>
    </source>
</evidence>
<organism evidence="9 10">
    <name type="scientific">Syntrophotalea carbinolica (strain DSM 2380 / NBRC 103641 / GraBd1)</name>
    <name type="common">Pelobacter carbinolicus</name>
    <dbReference type="NCBI Taxonomy" id="338963"/>
    <lineage>
        <taxon>Bacteria</taxon>
        <taxon>Pseudomonadati</taxon>
        <taxon>Thermodesulfobacteriota</taxon>
        <taxon>Desulfuromonadia</taxon>
        <taxon>Desulfuromonadales</taxon>
        <taxon>Syntrophotaleaceae</taxon>
        <taxon>Syntrophotalea</taxon>
    </lineage>
</organism>
<feature type="transmembrane region" description="Helical" evidence="7">
    <location>
        <begin position="46"/>
        <end position="75"/>
    </location>
</feature>
<feature type="transmembrane region" description="Helical" evidence="7">
    <location>
        <begin position="211"/>
        <end position="230"/>
    </location>
</feature>
<sequence length="245" mass="26316">MAYLFSFCILLGIWYAGTLFFGANLVPTPTQTLACLAELTTTLNFWANIAITIFRGVLALGISVTTALVLGLAAGRSKRAMALTGPLVAALQASPPILWITLLMVWVGTGSKVPITVVVASLLPPLFATVAQSAAVVDHRLFELASVYRVKRSRILTDILLRGIYPSLLGGFSYALGSCWKIAAVAEFLGSSQGIGARIYWSYRMLNMPELFAWATVLVGLGMAVELGLIRPLRNRAETRTGTHA</sequence>
<dbReference type="Gene3D" id="1.10.3720.10">
    <property type="entry name" value="MetI-like"/>
    <property type="match status" value="1"/>
</dbReference>
<dbReference type="eggNOG" id="COG0600">
    <property type="taxonomic scope" value="Bacteria"/>
</dbReference>
<keyword evidence="10" id="KW-1185">Reference proteome</keyword>
<dbReference type="Pfam" id="PF00528">
    <property type="entry name" value="BPD_transp_1"/>
    <property type="match status" value="1"/>
</dbReference>
<evidence type="ECO:0000313" key="10">
    <source>
        <dbReference type="Proteomes" id="UP000002534"/>
    </source>
</evidence>
<dbReference type="InterPro" id="IPR035906">
    <property type="entry name" value="MetI-like_sf"/>
</dbReference>
<evidence type="ECO:0000256" key="3">
    <source>
        <dbReference type="ARBA" id="ARBA00022475"/>
    </source>
</evidence>
<dbReference type="HOGENOM" id="CLU_046113_4_0_7"/>
<keyword evidence="6 7" id="KW-0472">Membrane</keyword>
<feature type="transmembrane region" description="Helical" evidence="7">
    <location>
        <begin position="113"/>
        <end position="138"/>
    </location>
</feature>
<evidence type="ECO:0000256" key="6">
    <source>
        <dbReference type="ARBA" id="ARBA00023136"/>
    </source>
</evidence>
<dbReference type="AlphaFoldDB" id="Q3A696"/>
<evidence type="ECO:0000259" key="8">
    <source>
        <dbReference type="PROSITE" id="PS50928"/>
    </source>
</evidence>
<comment type="subcellular location">
    <subcellularLocation>
        <location evidence="1 7">Cell membrane</location>
        <topology evidence="1 7">Multi-pass membrane protein</topology>
    </subcellularLocation>
</comment>
<dbReference type="EMBL" id="CP000142">
    <property type="protein sequence ID" value="ABA88111.1"/>
    <property type="molecule type" value="Genomic_DNA"/>
</dbReference>
<dbReference type="RefSeq" id="WP_011340571.1">
    <property type="nucleotide sequence ID" value="NC_007498.2"/>
</dbReference>
<feature type="transmembrane region" description="Helical" evidence="7">
    <location>
        <begin position="159"/>
        <end position="183"/>
    </location>
</feature>
<evidence type="ECO:0000256" key="7">
    <source>
        <dbReference type="RuleBase" id="RU363032"/>
    </source>
</evidence>
<dbReference type="GO" id="GO:0005886">
    <property type="term" value="C:plasma membrane"/>
    <property type="evidence" value="ECO:0007669"/>
    <property type="project" value="UniProtKB-SubCell"/>
</dbReference>
<proteinExistence type="inferred from homology"/>
<keyword evidence="4 7" id="KW-0812">Transmembrane</keyword>
<dbReference type="STRING" id="338963.Pcar_0856"/>
<evidence type="ECO:0000256" key="2">
    <source>
        <dbReference type="ARBA" id="ARBA00022448"/>
    </source>
</evidence>
<gene>
    <name evidence="9" type="ordered locus">Pcar_0856</name>
</gene>